<evidence type="ECO:0008006" key="4">
    <source>
        <dbReference type="Google" id="ProtNLM"/>
    </source>
</evidence>
<dbReference type="PANTHER" id="PTHR14931">
    <property type="entry name" value="GENE 340-RELATED"/>
    <property type="match status" value="1"/>
</dbReference>
<reference evidence="2" key="1">
    <citation type="submission" date="2022-03" db="EMBL/GenBank/DDBJ databases">
        <authorList>
            <person name="Alioto T."/>
            <person name="Alioto T."/>
            <person name="Gomez Garrido J."/>
        </authorList>
    </citation>
    <scope>NUCLEOTIDE SEQUENCE</scope>
</reference>
<feature type="compositionally biased region" description="Low complexity" evidence="1">
    <location>
        <begin position="263"/>
        <end position="272"/>
    </location>
</feature>
<organism evidence="2 3">
    <name type="scientific">Pelobates cultripes</name>
    <name type="common">Western spadefoot toad</name>
    <dbReference type="NCBI Taxonomy" id="61616"/>
    <lineage>
        <taxon>Eukaryota</taxon>
        <taxon>Metazoa</taxon>
        <taxon>Chordata</taxon>
        <taxon>Craniata</taxon>
        <taxon>Vertebrata</taxon>
        <taxon>Euteleostomi</taxon>
        <taxon>Amphibia</taxon>
        <taxon>Batrachia</taxon>
        <taxon>Anura</taxon>
        <taxon>Pelobatoidea</taxon>
        <taxon>Pelobatidae</taxon>
        <taxon>Pelobates</taxon>
    </lineage>
</organism>
<accession>A0AAD1TFA1</accession>
<feature type="region of interest" description="Disordered" evidence="1">
    <location>
        <begin position="1087"/>
        <end position="1110"/>
    </location>
</feature>
<dbReference type="Proteomes" id="UP001295444">
    <property type="component" value="Chromosome 11"/>
</dbReference>
<feature type="region of interest" description="Disordered" evidence="1">
    <location>
        <begin position="1522"/>
        <end position="1544"/>
    </location>
</feature>
<sequence length="1748" mass="194851">MAGVIVMVRPSAASLGVVYRHHGYPQPRGEEESDSSTPSRATREGGGASPDSRPCAVTSEPRPPHGPHARGWREKRGEWCALARGGQQKMASLCKSQQCSIERRGFRQELDSWRYKLIHCVGFESILEGLFGPGLLKDLSLFEDCEPTSVCDWSFDENCLFCCVRREKVKEHLAGFHKPVCEAGQENLLKQDQAKIIRLERQAEEFINAVFYKKDSPRVFDPNIPLVAREIMQRMIRQFAAEYTSKTSSTQDSSHPNSTKNQSLPKLSSGKSSPPPATTQNPVLSKLLMADQDSPLDLTVKKSPSEEPCEQADGVLDLSTKKSPCSGSTSLSISQSTSNTIGNGMEHTGRIAIDGKNCTAVTLEKFMDKLCAHHQTQFTHVLNSLCTEKQLSSPEASTSSSDGKSNGCTCFVSKSNGLSVFGLHISDSQAIPAPTQQPVIAMTDPNCMDKVLHTHSPCEQYSPDLLKQSSMSDMSVSSCITPANCASVHRNVYFKEQEKTALSLEGDVVMSPKKPIIVNKNENVHDSAYTSDMPRAAEQANDPYEYDVIEYSESSLCNIFLSKAIDQVKDFQDHNTNSVPAEQKPVLNESMQTLKSTPAFVGGCHKACDVVNIDQPKSDSNSENQKDLVCSQKPAMESARGCLVIEEFCEFSTIGTLGKNSNGNELANCAIETSEAFSSPKCEIVSETSSVDVASFVPKETHVEINQFTTSQLTITDNPDYPSPTTQKACASETLLALVSPIQEKKETSAHCVLSDAENTANRPEGILKPTNKMGPVIDCVSSLCVKGNSLFDTDFKSSLVSHAEGPVSPSVDVDIELCVEKKTMLTKYVKATDEQCPLNIVSKKHLSLEDSSEVSSPASTLFYLSNETDFTEGGHCPACQSHLRESEIMAHNETCFVLKNLKTEDVKSSSSSSICVDYWSDKSPTELPNLKFTRALNSFVKHSVNLDLDISVESVVKESRQTIGADSFLVEPSVKKFPSCSSDKFGNSNSLTPQNEILKCSRQFDLCDNNGVTTTVKDEYFNDLQTDHDQITVEIEEKASLDVQKWHHASLLDLDNEVVEKSLVASDISEEKISLTSELVNSDCSGHEKNVGIDSKQKSKRKSTLAPSDRQLRSQLFQKSPTLIPQMHAINNKSTKEVKTFVYTKNTNILTTDSVNQDDLNVCKTLDKKNSNFEQNNLIQHSNGIKTKSKQIISESQFMKKEMSKAPLKTSCQKSNSYLGLRTKTAISNVQRKESANNDNILEKTSTSDWKDLNKHVSRKTSMTSKRIQSKSVTKHKQLALQNFNSGHITKYNNPKQTIKVEDIIGRNAVESEEHLIDSELNSPVLGIERPKFVDWCSEEDNQERISNFSNMYMSVHKTWIPLEKEAPVVHKSKNKSDKLKEIWKTKKRTRKNKNVHETPKYSSVQTLFMNSFKLSDVCRWFVETTETKSLVIVKKINTRLPEDPLPIMPLHKYPASSLYPHVPQAQRLKKYLKKFASVIPARNNRITQMALANLKENQEVHLWDNLNDKNIVQGTNASRVGKSKSNVNKPMTDQKSQFKSGLVKSEKKEHALNMVQSKITCSNQSITESSKLAFKVTTDSSSSESAAPEKTSKKRPTDLTGKSGTQVKKKKIMETSTYKKKTFDSKTNLPTKNINKVNKKDSKSLHLKKHLTKRETFNASKDVALENLRTRRQNCHTKTQAVNKHKMKTRQSKSENQKQLSPKLAKPKIKKALRSQRIEPCKNTIHVLNRGKKGVKYQQKKRKQRS</sequence>
<evidence type="ECO:0000313" key="3">
    <source>
        <dbReference type="Proteomes" id="UP001295444"/>
    </source>
</evidence>
<evidence type="ECO:0000256" key="1">
    <source>
        <dbReference type="SAM" id="MobiDB-lite"/>
    </source>
</evidence>
<feature type="region of interest" description="Disordered" evidence="1">
    <location>
        <begin position="23"/>
        <end position="72"/>
    </location>
</feature>
<dbReference type="EMBL" id="OW240922">
    <property type="protein sequence ID" value="CAH2322967.1"/>
    <property type="molecule type" value="Genomic_DNA"/>
</dbReference>
<feature type="region of interest" description="Disordered" evidence="1">
    <location>
        <begin position="1679"/>
        <end position="1724"/>
    </location>
</feature>
<feature type="region of interest" description="Disordered" evidence="1">
    <location>
        <begin position="1577"/>
        <end position="1612"/>
    </location>
</feature>
<gene>
    <name evidence="2" type="ORF">PECUL_23A052869</name>
</gene>
<evidence type="ECO:0000313" key="2">
    <source>
        <dbReference type="EMBL" id="CAH2322967.1"/>
    </source>
</evidence>
<feature type="region of interest" description="Disordered" evidence="1">
    <location>
        <begin position="243"/>
        <end position="281"/>
    </location>
</feature>
<dbReference type="InterPro" id="IPR028104">
    <property type="entry name" value="DUF4553"/>
</dbReference>
<protein>
    <recommendedName>
        <fullName evidence="4">Ligand-dependent corepressor</fullName>
    </recommendedName>
</protein>
<proteinExistence type="predicted"/>
<feature type="compositionally biased region" description="Polar residues" evidence="1">
    <location>
        <begin position="244"/>
        <end position="262"/>
    </location>
</feature>
<keyword evidence="3" id="KW-1185">Reference proteome</keyword>
<dbReference type="Pfam" id="PF15090">
    <property type="entry name" value="DUF4553"/>
    <property type="match status" value="1"/>
</dbReference>
<feature type="compositionally biased region" description="Basic and acidic residues" evidence="1">
    <location>
        <begin position="1087"/>
        <end position="1098"/>
    </location>
</feature>
<dbReference type="PANTHER" id="PTHR14931:SF2">
    <property type="entry name" value="LIGAND DEPENDENT NUCLEAR RECEPTOR COREPRESSOR"/>
    <property type="match status" value="1"/>
</dbReference>
<feature type="region of interest" description="Disordered" evidence="1">
    <location>
        <begin position="297"/>
        <end position="321"/>
    </location>
</feature>
<name>A0AAD1TFA1_PELCU</name>
<feature type="compositionally biased region" description="Polar residues" evidence="1">
    <location>
        <begin position="1522"/>
        <end position="1541"/>
    </location>
</feature>
<feature type="compositionally biased region" description="Basic residues" evidence="1">
    <location>
        <begin position="1707"/>
        <end position="1716"/>
    </location>
</feature>